<feature type="transmembrane region" description="Helical" evidence="1">
    <location>
        <begin position="112"/>
        <end position="132"/>
    </location>
</feature>
<comment type="caution">
    <text evidence="2">The sequence shown here is derived from an EMBL/GenBank/DDBJ whole genome shotgun (WGS) entry which is preliminary data.</text>
</comment>
<evidence type="ECO:0000313" key="3">
    <source>
        <dbReference type="Proteomes" id="UP001162640"/>
    </source>
</evidence>
<evidence type="ECO:0000256" key="1">
    <source>
        <dbReference type="SAM" id="Phobius"/>
    </source>
</evidence>
<reference evidence="3" key="1">
    <citation type="journal article" date="2023" name="Commun. Biol.">
        <title>Genome analysis of Parmales, the sister group of diatoms, reveals the evolutionary specialization of diatoms from phago-mixotrophs to photoautotrophs.</title>
        <authorList>
            <person name="Ban H."/>
            <person name="Sato S."/>
            <person name="Yoshikawa S."/>
            <person name="Yamada K."/>
            <person name="Nakamura Y."/>
            <person name="Ichinomiya M."/>
            <person name="Sato N."/>
            <person name="Blanc-Mathieu R."/>
            <person name="Endo H."/>
            <person name="Kuwata A."/>
            <person name="Ogata H."/>
        </authorList>
    </citation>
    <scope>NUCLEOTIDE SEQUENCE [LARGE SCALE GENOMIC DNA]</scope>
</reference>
<name>A0A9W7B0X8_9STRA</name>
<keyword evidence="1" id="KW-1133">Transmembrane helix</keyword>
<evidence type="ECO:0000313" key="2">
    <source>
        <dbReference type="EMBL" id="GMH77530.1"/>
    </source>
</evidence>
<proteinExistence type="predicted"/>
<keyword evidence="1" id="KW-0812">Transmembrane</keyword>
<keyword evidence="1" id="KW-0472">Membrane</keyword>
<protein>
    <recommendedName>
        <fullName evidence="4">Ion transport domain-containing protein</fullName>
    </recommendedName>
</protein>
<accession>A0A9W7B0X8</accession>
<sequence>MSKLQKLAATNIFRALLGSYMSSGIMYIYYFEVFHYVVFTAIFTRLSVKFKFFHQSDRPMGQRPNQRHEDRVLLPSAILSPSRDRPCQRHAPTRAAEELESSAFSRVWAESLFLCYSVLVVVILLNVLIAIVSDSYDAVLVTSTELFWHSRLELVAELTTTFSRLLKVDLEIRNWFENQADLVLPRLKILFGLDDDHSWSNRKGKVALGLRLLFSPILLKIGIVS</sequence>
<organism evidence="2 3">
    <name type="scientific">Triparma laevis f. inornata</name>
    <dbReference type="NCBI Taxonomy" id="1714386"/>
    <lineage>
        <taxon>Eukaryota</taxon>
        <taxon>Sar</taxon>
        <taxon>Stramenopiles</taxon>
        <taxon>Ochrophyta</taxon>
        <taxon>Bolidophyceae</taxon>
        <taxon>Parmales</taxon>
        <taxon>Triparmaceae</taxon>
        <taxon>Triparma</taxon>
    </lineage>
</organism>
<dbReference type="AlphaFoldDB" id="A0A9W7B0X8"/>
<evidence type="ECO:0008006" key="4">
    <source>
        <dbReference type="Google" id="ProtNLM"/>
    </source>
</evidence>
<dbReference type="Proteomes" id="UP001162640">
    <property type="component" value="Unassembled WGS sequence"/>
</dbReference>
<dbReference type="EMBL" id="BLQM01000234">
    <property type="protein sequence ID" value="GMH77530.1"/>
    <property type="molecule type" value="Genomic_DNA"/>
</dbReference>
<gene>
    <name evidence="2" type="ORF">TL16_g07439</name>
</gene>